<evidence type="ECO:0000259" key="2">
    <source>
        <dbReference type="PROSITE" id="PS51464"/>
    </source>
</evidence>
<dbReference type="GO" id="GO:1901135">
    <property type="term" value="P:carbohydrate derivative metabolic process"/>
    <property type="evidence" value="ECO:0007669"/>
    <property type="project" value="InterPro"/>
</dbReference>
<evidence type="ECO:0000313" key="3">
    <source>
        <dbReference type="EMBL" id="AMK50495.1"/>
    </source>
</evidence>
<proteinExistence type="inferred from homology"/>
<dbReference type="InterPro" id="IPR017552">
    <property type="entry name" value="PHI/rmpB"/>
</dbReference>
<organism evidence="3 4">
    <name type="scientific">Clostridium beijerinckii</name>
    <name type="common">Clostridium MP</name>
    <dbReference type="NCBI Taxonomy" id="1520"/>
    <lineage>
        <taxon>Bacteria</taxon>
        <taxon>Bacillati</taxon>
        <taxon>Bacillota</taxon>
        <taxon>Clostridia</taxon>
        <taxon>Eubacteriales</taxon>
        <taxon>Clostridiaceae</taxon>
        <taxon>Clostridium</taxon>
    </lineage>
</organism>
<dbReference type="InterPro" id="IPR001347">
    <property type="entry name" value="SIS_dom"/>
</dbReference>
<evidence type="ECO:0000313" key="4">
    <source>
        <dbReference type="Proteomes" id="UP000031866"/>
    </source>
</evidence>
<dbReference type="EMBL" id="CP010086">
    <property type="protein sequence ID" value="AMK50495.1"/>
    <property type="molecule type" value="Genomic_DNA"/>
</dbReference>
<feature type="domain" description="SIS" evidence="2">
    <location>
        <begin position="26"/>
        <end position="159"/>
    </location>
</feature>
<keyword evidence="3" id="KW-0413">Isomerase</keyword>
<dbReference type="GO" id="GO:0097367">
    <property type="term" value="F:carbohydrate derivative binding"/>
    <property type="evidence" value="ECO:0007669"/>
    <property type="project" value="InterPro"/>
</dbReference>
<dbReference type="OrthoDB" id="9797832at2"/>
<reference evidence="4" key="1">
    <citation type="submission" date="2014-12" db="EMBL/GenBank/DDBJ databases">
        <title>Genome sequence of Clostridium beijerinckii strain 59B.</title>
        <authorList>
            <person name="Little G.T."/>
            <person name="Minton N.P."/>
        </authorList>
    </citation>
    <scope>NUCLEOTIDE SEQUENCE [LARGE SCALE GENOMIC DNA]</scope>
    <source>
        <strain evidence="4">59B</strain>
    </source>
</reference>
<evidence type="ECO:0000256" key="1">
    <source>
        <dbReference type="ARBA" id="ARBA00009235"/>
    </source>
</evidence>
<accession>A0A140DMK2</accession>
<dbReference type="PANTHER" id="PTHR43443">
    <property type="entry name" value="3-HEXULOSE-6-PHOSPHATE ISOMERASE"/>
    <property type="match status" value="1"/>
</dbReference>
<dbReference type="PROSITE" id="PS51464">
    <property type="entry name" value="SIS"/>
    <property type="match status" value="1"/>
</dbReference>
<dbReference type="Gene3D" id="3.40.50.10490">
    <property type="entry name" value="Glucose-6-phosphate isomerase like protein, domain 1"/>
    <property type="match status" value="1"/>
</dbReference>
<dbReference type="PANTHER" id="PTHR43443:SF1">
    <property type="entry name" value="3-HEXULOSE-6-PHOSPHATE ISOMERASE"/>
    <property type="match status" value="1"/>
</dbReference>
<dbReference type="InterPro" id="IPR046348">
    <property type="entry name" value="SIS_dom_sf"/>
</dbReference>
<sequence length="180" mass="19716">MRVIDQILEEIKDVISKVDEEEIKKIMDVLQKEKKIFVDGEGRSGFQAKGFAMRLMHIGYNSYVMGETITPALKKGDIYVAISGSGKTKNTLSNAKAAKNLGLTIVGVTSKKDSPLAEVSDFVLEVPGKTKNDTGVSSIQLLSSLFDQSVHIVLDDLCLLMSRRDNLSDSEAAKNHINVE</sequence>
<dbReference type="SUPFAM" id="SSF53697">
    <property type="entry name" value="SIS domain"/>
    <property type="match status" value="1"/>
</dbReference>
<dbReference type="CDD" id="cd05005">
    <property type="entry name" value="SIS_PHI"/>
    <property type="match status" value="1"/>
</dbReference>
<dbReference type="AlphaFoldDB" id="A0A140DMK2"/>
<comment type="similarity">
    <text evidence="1">Belongs to the SIS family. PHI subfamily.</text>
</comment>
<dbReference type="Pfam" id="PF01380">
    <property type="entry name" value="SIS"/>
    <property type="match status" value="1"/>
</dbReference>
<dbReference type="GO" id="GO:0016853">
    <property type="term" value="F:isomerase activity"/>
    <property type="evidence" value="ECO:0007669"/>
    <property type="project" value="UniProtKB-KW"/>
</dbReference>
<dbReference type="KEGG" id="cbei:LF65_06880"/>
<name>A0A140DMK2_CLOBE</name>
<protein>
    <submittedName>
        <fullName evidence="3">6-phospho 3-hexuloisomerase</fullName>
    </submittedName>
</protein>
<dbReference type="RefSeq" id="WP_061114931.1">
    <property type="nucleotide sequence ID" value="NZ_CP010086.2"/>
</dbReference>
<gene>
    <name evidence="3" type="ORF">LF65_06880</name>
</gene>
<dbReference type="NCBIfam" id="TIGR03127">
    <property type="entry name" value="RuMP_HxlB"/>
    <property type="match status" value="1"/>
</dbReference>
<dbReference type="STRING" id="1520.LF65_06880"/>
<dbReference type="Proteomes" id="UP000031866">
    <property type="component" value="Chromosome"/>
</dbReference>